<sequence>FGMSQTIPISSASKKRLDEKNGKLVKELSLQLENRNCVECGMRGPTYVDMTTTSFCCATCAGVLRGVNPPHRIKSISMATFSCEEVDTLKNGGNEQNRRTWMGLHTGPQVTNFASKEERTKFITDKYESKKWYVSAEEVANQKELLDRAVEAKSEQLKMSSPRHDPMDVFSSVSLGGMQSARPPPSVSLDSVFAPPSMLGGTPLDRMVRLDEPHPFSPPAFMAPPPPLPAGAVHPSTLPISQQPTHMPINFAFGSPPTGLPPQSRYPAAVSSTPAASAAAAAVSPVDPFSPLSALAKPFPKDSSQPAIAPTSSFLPKPSFDPFGSDPFGPSTNAGGAAGDPFGASSFSGFAVKFDDETPTKAAPRGSNPFDAFGMGTTNNGAVPPPAVVPPPSSDPFASLTAFPSATPAAAAAAPLPAALPIPAASQMAVNTMTVPTPSPALSSVSPSRPPVQLNTDADKYSALAELDELFHSSTISDSSNGAKPSWVSSGFSAPPPSTASAFPNGMAKSSTMGAISSSTMTSSIPFGANPSTVGSNWSMNPVPVPSFPQPNLGFASQSSLSGSSQFGVAPMQNNFPSLNMQPGQQQSQYAQAAAMTGNPFAAFSNQQAGQQPSNGGHQSNPSWNPFL</sequence>
<keyword evidence="1" id="KW-0479">Metal-binding</keyword>
<dbReference type="Gene3D" id="1.10.220.150">
    <property type="entry name" value="Arf GTPase activating protein"/>
    <property type="match status" value="1"/>
</dbReference>
<evidence type="ECO:0000256" key="3">
    <source>
        <dbReference type="ARBA" id="ARBA00022771"/>
    </source>
</evidence>
<feature type="domain" description="Arf-GAP" evidence="7">
    <location>
        <begin position="19"/>
        <end position="141"/>
    </location>
</feature>
<keyword evidence="3 5" id="KW-0863">Zinc-finger</keyword>
<dbReference type="PROSITE" id="PS50115">
    <property type="entry name" value="ARFGAP"/>
    <property type="match status" value="1"/>
</dbReference>
<evidence type="ECO:0000256" key="2">
    <source>
        <dbReference type="ARBA" id="ARBA00022737"/>
    </source>
</evidence>
<gene>
    <name evidence="8" type="ORF">PFISCL1PPCAC_24162</name>
</gene>
<evidence type="ECO:0000256" key="5">
    <source>
        <dbReference type="PROSITE-ProRule" id="PRU00288"/>
    </source>
</evidence>
<organism evidence="8 9">
    <name type="scientific">Pristionchus fissidentatus</name>
    <dbReference type="NCBI Taxonomy" id="1538716"/>
    <lineage>
        <taxon>Eukaryota</taxon>
        <taxon>Metazoa</taxon>
        <taxon>Ecdysozoa</taxon>
        <taxon>Nematoda</taxon>
        <taxon>Chromadorea</taxon>
        <taxon>Rhabditida</taxon>
        <taxon>Rhabditina</taxon>
        <taxon>Diplogasteromorpha</taxon>
        <taxon>Diplogasteroidea</taxon>
        <taxon>Neodiplogasteridae</taxon>
        <taxon>Pristionchus</taxon>
    </lineage>
</organism>
<dbReference type="InterPro" id="IPR038508">
    <property type="entry name" value="ArfGAP_dom_sf"/>
</dbReference>
<feature type="region of interest" description="Disordered" evidence="6">
    <location>
        <begin position="297"/>
        <end position="340"/>
    </location>
</feature>
<reference evidence="8" key="1">
    <citation type="submission" date="2023-10" db="EMBL/GenBank/DDBJ databases">
        <title>Genome assembly of Pristionchus species.</title>
        <authorList>
            <person name="Yoshida K."/>
            <person name="Sommer R.J."/>
        </authorList>
    </citation>
    <scope>NUCLEOTIDE SEQUENCE</scope>
    <source>
        <strain evidence="8">RS5133</strain>
    </source>
</reference>
<dbReference type="Proteomes" id="UP001432322">
    <property type="component" value="Unassembled WGS sequence"/>
</dbReference>
<dbReference type="PRINTS" id="PR00405">
    <property type="entry name" value="REVINTRACTNG"/>
</dbReference>
<dbReference type="GO" id="GO:0008270">
    <property type="term" value="F:zinc ion binding"/>
    <property type="evidence" value="ECO:0007669"/>
    <property type="project" value="UniProtKB-KW"/>
</dbReference>
<evidence type="ECO:0000313" key="9">
    <source>
        <dbReference type="Proteomes" id="UP001432322"/>
    </source>
</evidence>
<dbReference type="GO" id="GO:0005096">
    <property type="term" value="F:GTPase activator activity"/>
    <property type="evidence" value="ECO:0007669"/>
    <property type="project" value="InterPro"/>
</dbReference>
<dbReference type="EMBL" id="BTSY01000006">
    <property type="protein sequence ID" value="GMT32865.1"/>
    <property type="molecule type" value="Genomic_DNA"/>
</dbReference>
<feature type="region of interest" description="Disordered" evidence="6">
    <location>
        <begin position="599"/>
        <end position="628"/>
    </location>
</feature>
<keyword evidence="2" id="KW-0677">Repeat</keyword>
<dbReference type="SUPFAM" id="SSF57863">
    <property type="entry name" value="ArfGap/RecO-like zinc finger"/>
    <property type="match status" value="1"/>
</dbReference>
<dbReference type="AlphaFoldDB" id="A0AAV5WQR1"/>
<evidence type="ECO:0000256" key="4">
    <source>
        <dbReference type="ARBA" id="ARBA00022833"/>
    </source>
</evidence>
<dbReference type="InterPro" id="IPR052248">
    <property type="entry name" value="Arf-GAP_FG-repeat_protein"/>
</dbReference>
<evidence type="ECO:0000259" key="7">
    <source>
        <dbReference type="PROSITE" id="PS50115"/>
    </source>
</evidence>
<evidence type="ECO:0000256" key="1">
    <source>
        <dbReference type="ARBA" id="ARBA00022723"/>
    </source>
</evidence>
<evidence type="ECO:0000256" key="6">
    <source>
        <dbReference type="SAM" id="MobiDB-lite"/>
    </source>
</evidence>
<dbReference type="InterPro" id="IPR001164">
    <property type="entry name" value="ArfGAP_dom"/>
</dbReference>
<keyword evidence="4" id="KW-0862">Zinc</keyword>
<dbReference type="SMART" id="SM00105">
    <property type="entry name" value="ArfGap"/>
    <property type="match status" value="1"/>
</dbReference>
<proteinExistence type="predicted"/>
<dbReference type="InterPro" id="IPR037278">
    <property type="entry name" value="ARFGAP/RecO"/>
</dbReference>
<dbReference type="PANTHER" id="PTHR46134:SF3">
    <property type="entry name" value="ARFGAP WITH FG REPEATS 1"/>
    <property type="match status" value="1"/>
</dbReference>
<protein>
    <recommendedName>
        <fullName evidence="7">Arf-GAP domain-containing protein</fullName>
    </recommendedName>
</protein>
<feature type="non-terminal residue" evidence="8">
    <location>
        <position position="1"/>
    </location>
</feature>
<comment type="caution">
    <text evidence="8">The sequence shown here is derived from an EMBL/GenBank/DDBJ whole genome shotgun (WGS) entry which is preliminary data.</text>
</comment>
<feature type="compositionally biased region" description="Polar residues" evidence="6">
    <location>
        <begin position="604"/>
        <end position="628"/>
    </location>
</feature>
<name>A0AAV5WQR1_9BILA</name>
<dbReference type="Pfam" id="PF01412">
    <property type="entry name" value="ArfGap"/>
    <property type="match status" value="1"/>
</dbReference>
<accession>A0AAV5WQR1</accession>
<dbReference type="PANTHER" id="PTHR46134">
    <property type="entry name" value="DRONGO, ISOFORM F"/>
    <property type="match status" value="1"/>
</dbReference>
<evidence type="ECO:0000313" key="8">
    <source>
        <dbReference type="EMBL" id="GMT32865.1"/>
    </source>
</evidence>
<dbReference type="GO" id="GO:0005737">
    <property type="term" value="C:cytoplasm"/>
    <property type="evidence" value="ECO:0007669"/>
    <property type="project" value="TreeGrafter"/>
</dbReference>
<keyword evidence="9" id="KW-1185">Reference proteome</keyword>
<feature type="compositionally biased region" description="Polar residues" evidence="6">
    <location>
        <begin position="302"/>
        <end position="314"/>
    </location>
</feature>
<dbReference type="GO" id="GO:0016020">
    <property type="term" value="C:membrane"/>
    <property type="evidence" value="ECO:0007669"/>
    <property type="project" value="TreeGrafter"/>
</dbReference>